<dbReference type="Proteomes" id="UP000289664">
    <property type="component" value="Chromosome"/>
</dbReference>
<comment type="subcellular location">
    <subcellularLocation>
        <location evidence="1">Cytoplasm</location>
    </subcellularLocation>
</comment>
<dbReference type="InterPro" id="IPR050399">
    <property type="entry name" value="HPr"/>
</dbReference>
<feature type="domain" description="HPr" evidence="4">
    <location>
        <begin position="1"/>
        <end position="81"/>
    </location>
</feature>
<evidence type="ECO:0000313" key="6">
    <source>
        <dbReference type="Proteomes" id="UP000289664"/>
    </source>
</evidence>
<protein>
    <submittedName>
        <fullName evidence="5">HPr-like protein Crh</fullName>
    </submittedName>
</protein>
<evidence type="ECO:0000313" key="5">
    <source>
        <dbReference type="EMBL" id="QBF73290.1"/>
    </source>
</evidence>
<name>A0A494WN03_CLOS5</name>
<dbReference type="GO" id="GO:0009401">
    <property type="term" value="P:phosphoenolpyruvate-dependent sugar phosphotransferase system"/>
    <property type="evidence" value="ECO:0007669"/>
    <property type="project" value="UniProtKB-KW"/>
</dbReference>
<dbReference type="OrthoDB" id="9809047at2"/>
<keyword evidence="2" id="KW-0963">Cytoplasm</keyword>
<dbReference type="PRINTS" id="PR00107">
    <property type="entry name" value="PHOSPHOCPHPR"/>
</dbReference>
<dbReference type="InterPro" id="IPR000032">
    <property type="entry name" value="HPr-like"/>
</dbReference>
<evidence type="ECO:0000256" key="1">
    <source>
        <dbReference type="ARBA" id="ARBA00004496"/>
    </source>
</evidence>
<dbReference type="NCBIfam" id="TIGR01003">
    <property type="entry name" value="PTS_HPr_family"/>
    <property type="match status" value="1"/>
</dbReference>
<evidence type="ECO:0000259" key="4">
    <source>
        <dbReference type="PROSITE" id="PS51350"/>
    </source>
</evidence>
<proteinExistence type="predicted"/>
<gene>
    <name evidence="5" type="primary">crh</name>
    <name evidence="5" type="ORF">HDCHBGLK_00664</name>
</gene>
<dbReference type="PROSITE" id="PS51350">
    <property type="entry name" value="PTS_HPR_DOM"/>
    <property type="match status" value="1"/>
</dbReference>
<dbReference type="Gene3D" id="3.30.1340.10">
    <property type="entry name" value="HPr-like"/>
    <property type="match status" value="1"/>
</dbReference>
<dbReference type="KEGG" id="csci:HDCHBGLK_00664"/>
<dbReference type="RefSeq" id="WP_130574555.1">
    <property type="nucleotide sequence ID" value="NZ_CP036170.1"/>
</dbReference>
<dbReference type="CDD" id="cd00367">
    <property type="entry name" value="PTS-HPr_like"/>
    <property type="match status" value="1"/>
</dbReference>
<sequence>MIKKPVTIKKNMAMEDRPVAHLVQEASQVYIEMEDKKINAKSIMGMMSLSLQEGEDITVVAEGKDEKEAVAGVEGFLTTRK</sequence>
<dbReference type="GeneID" id="62694893"/>
<keyword evidence="6" id="KW-1185">Reference proteome</keyword>
<evidence type="ECO:0000256" key="3">
    <source>
        <dbReference type="ARBA" id="ARBA00022683"/>
    </source>
</evidence>
<organism evidence="5 6">
    <name type="scientific">Clostridium scindens (strain ATCC 35704 / DSM 5676 / VPI 13733 / 19)</name>
    <dbReference type="NCBI Taxonomy" id="411468"/>
    <lineage>
        <taxon>Bacteria</taxon>
        <taxon>Bacillati</taxon>
        <taxon>Bacillota</taxon>
        <taxon>Clostridia</taxon>
        <taxon>Lachnospirales</taxon>
        <taxon>Lachnospiraceae</taxon>
    </lineage>
</organism>
<dbReference type="InterPro" id="IPR035895">
    <property type="entry name" value="HPr-like_sf"/>
</dbReference>
<dbReference type="SUPFAM" id="SSF55594">
    <property type="entry name" value="HPr-like"/>
    <property type="match status" value="1"/>
</dbReference>
<reference evidence="5 6" key="1">
    <citation type="journal article" date="2019" name="Appl. Environ. Microbiol.">
        <title>Clostridium scindens ATCC 35704: integration of nutritional requirements, the complete genome sequence, and global transcriptional responses to bile acids.</title>
        <authorList>
            <person name="Devendran S."/>
            <person name="Shrestha R."/>
            <person name="Alves J.M.P."/>
            <person name="Wolf P.G."/>
            <person name="Ly L."/>
            <person name="Hernandez A.G."/>
            <person name="Mendez-Garcia C."/>
            <person name="Inboden A."/>
            <person name="Wiley J."/>
            <person name="Paul O."/>
            <person name="Allen A."/>
            <person name="Springer E."/>
            <person name="Wright C.L."/>
            <person name="Fields C.J."/>
            <person name="Daniel S.L."/>
            <person name="Ridlon J.M."/>
        </authorList>
    </citation>
    <scope>NUCLEOTIDE SEQUENCE [LARGE SCALE GENOMIC DNA]</scope>
    <source>
        <strain evidence="5 6">ATCC 35704</strain>
    </source>
</reference>
<dbReference type="PANTHER" id="PTHR33705:SF2">
    <property type="entry name" value="PHOSPHOCARRIER PROTEIN NPR"/>
    <property type="match status" value="1"/>
</dbReference>
<dbReference type="EMBL" id="CP036170">
    <property type="protein sequence ID" value="QBF73290.1"/>
    <property type="molecule type" value="Genomic_DNA"/>
</dbReference>
<keyword evidence="3" id="KW-0598">Phosphotransferase system</keyword>
<accession>A0A494WN03</accession>
<evidence type="ECO:0000256" key="2">
    <source>
        <dbReference type="ARBA" id="ARBA00022490"/>
    </source>
</evidence>
<dbReference type="PANTHER" id="PTHR33705">
    <property type="entry name" value="PHOSPHOCARRIER PROTEIN HPR"/>
    <property type="match status" value="1"/>
</dbReference>
<dbReference type="GO" id="GO:0005737">
    <property type="term" value="C:cytoplasm"/>
    <property type="evidence" value="ECO:0007669"/>
    <property type="project" value="UniProtKB-SubCell"/>
</dbReference>
<dbReference type="Pfam" id="PF00381">
    <property type="entry name" value="PTS-HPr"/>
    <property type="match status" value="1"/>
</dbReference>
<dbReference type="AlphaFoldDB" id="A0A494WN03"/>